<dbReference type="CDD" id="cd05237">
    <property type="entry name" value="UDP_invert_4-6DH_SDR_e"/>
    <property type="match status" value="1"/>
</dbReference>
<feature type="domain" description="Polysaccharide biosynthesis protein CapD-like" evidence="2">
    <location>
        <begin position="51"/>
        <end position="339"/>
    </location>
</feature>
<dbReference type="PANTHER" id="PTHR43318">
    <property type="entry name" value="UDP-N-ACETYLGLUCOSAMINE 4,6-DEHYDRATASE"/>
    <property type="match status" value="1"/>
</dbReference>
<dbReference type="Proteomes" id="UP000565205">
    <property type="component" value="Unassembled WGS sequence"/>
</dbReference>
<protein>
    <submittedName>
        <fullName evidence="3">Polysaccharide biosynthesis protein</fullName>
    </submittedName>
</protein>
<dbReference type="PANTHER" id="PTHR43318:SF1">
    <property type="entry name" value="POLYSACCHARIDE BIOSYNTHESIS PROTEIN EPSC-RELATED"/>
    <property type="match status" value="1"/>
</dbReference>
<evidence type="ECO:0000259" key="2">
    <source>
        <dbReference type="Pfam" id="PF02719"/>
    </source>
</evidence>
<dbReference type="InterPro" id="IPR051203">
    <property type="entry name" value="Polysaccharide_Synthase-Rel"/>
</dbReference>
<reference evidence="3 4" key="1">
    <citation type="submission" date="2020-06" db="EMBL/GenBank/DDBJ databases">
        <title>Description of novel acetic acid bacteria.</title>
        <authorList>
            <person name="Sombolestani A."/>
        </authorList>
    </citation>
    <scope>NUCLEOTIDE SEQUENCE [LARGE SCALE GENOMIC DNA]</scope>
    <source>
        <strain evidence="3 4">LMG 26838</strain>
    </source>
</reference>
<comment type="similarity">
    <text evidence="1">Belongs to the polysaccharide synthase family.</text>
</comment>
<dbReference type="RefSeq" id="WP_176626414.1">
    <property type="nucleotide sequence ID" value="NZ_JABXXQ010000517.1"/>
</dbReference>
<dbReference type="InterPro" id="IPR003869">
    <property type="entry name" value="Polysac_CapD-like"/>
</dbReference>
<gene>
    <name evidence="3" type="ORF">HUK83_16035</name>
</gene>
<organism evidence="3 4">
    <name type="scientific">Endobacter medicaginis</name>
    <dbReference type="NCBI Taxonomy" id="1181271"/>
    <lineage>
        <taxon>Bacteria</taxon>
        <taxon>Pseudomonadati</taxon>
        <taxon>Pseudomonadota</taxon>
        <taxon>Alphaproteobacteria</taxon>
        <taxon>Acetobacterales</taxon>
        <taxon>Acetobacteraceae</taxon>
        <taxon>Endobacter</taxon>
    </lineage>
</organism>
<dbReference type="EMBL" id="JABXXQ010000517">
    <property type="protein sequence ID" value="NVN31837.1"/>
    <property type="molecule type" value="Genomic_DNA"/>
</dbReference>
<evidence type="ECO:0000313" key="3">
    <source>
        <dbReference type="EMBL" id="NVN31837.1"/>
    </source>
</evidence>
<comment type="caution">
    <text evidence="3">The sequence shown here is derived from an EMBL/GenBank/DDBJ whole genome shotgun (WGS) entry which is preliminary data.</text>
</comment>
<proteinExistence type="inferred from homology"/>
<sequence>GVAVQRAPHPTMLGPADPVELHPVAIEDLLNRPEVVLDRAGLSRLVAGRRVLITGAGGTIGSELTRQIAALGPSAMLLLDQSEYALWQISIETGEAAPLVERREVIADIRDAARIDTLFRDFAPELVVHAAALKHVPIVEANPLEGILTNVCGTRNVVDAARRAGARAMVLISTDKAVYPSSLMGATKRLAEIYCQALDGVSMSETVPGMRIVTVRFGNVLGSSGSVVPLFRRQLARGGPLTVTHPDMTRYFMTVPEAVSLVLQASALGTRTETTAGAIFVLDMGAPVRIVDLARQLIRLAGLRPEIDIPIVFTGPRPGEKLHEELFHGAEPPVPTGHPGLLLARPRIADAEAVAIVADRLEEACRAGDTHRARVLVARLVPEYRPPETVPAVAAAPLLAVADPIESPT</sequence>
<dbReference type="Pfam" id="PF02719">
    <property type="entry name" value="Polysacc_synt_2"/>
    <property type="match status" value="1"/>
</dbReference>
<evidence type="ECO:0000256" key="1">
    <source>
        <dbReference type="ARBA" id="ARBA00007430"/>
    </source>
</evidence>
<dbReference type="AlphaFoldDB" id="A0A850P1A8"/>
<name>A0A850P1A8_9PROT</name>
<accession>A0A850P1A8</accession>
<feature type="non-terminal residue" evidence="3">
    <location>
        <position position="1"/>
    </location>
</feature>
<dbReference type="SUPFAM" id="SSF51735">
    <property type="entry name" value="NAD(P)-binding Rossmann-fold domains"/>
    <property type="match status" value="1"/>
</dbReference>
<dbReference type="InterPro" id="IPR036291">
    <property type="entry name" value="NAD(P)-bd_dom_sf"/>
</dbReference>
<evidence type="ECO:0000313" key="4">
    <source>
        <dbReference type="Proteomes" id="UP000565205"/>
    </source>
</evidence>
<dbReference type="Gene3D" id="3.40.50.720">
    <property type="entry name" value="NAD(P)-binding Rossmann-like Domain"/>
    <property type="match status" value="1"/>
</dbReference>